<accession>A0A8J5ZIK0</accession>
<proteinExistence type="predicted"/>
<dbReference type="InterPro" id="IPR041373">
    <property type="entry name" value="RT_RNaseH"/>
</dbReference>
<evidence type="ECO:0000256" key="9">
    <source>
        <dbReference type="ARBA" id="ARBA00022842"/>
    </source>
</evidence>
<evidence type="ECO:0000256" key="13">
    <source>
        <dbReference type="ARBA" id="ARBA00023125"/>
    </source>
</evidence>
<evidence type="ECO:0000256" key="2">
    <source>
        <dbReference type="ARBA" id="ARBA00022679"/>
    </source>
</evidence>
<keyword evidence="1" id="KW-0645">Protease</keyword>
<comment type="caution">
    <text evidence="19">The sequence shown here is derived from an EMBL/GenBank/DDBJ whole genome shotgun (WGS) entry which is preliminary data.</text>
</comment>
<dbReference type="CDD" id="cd09274">
    <property type="entry name" value="RNase_HI_RT_Ty3"/>
    <property type="match status" value="2"/>
</dbReference>
<evidence type="ECO:0000256" key="4">
    <source>
        <dbReference type="ARBA" id="ARBA00022722"/>
    </source>
</evidence>
<gene>
    <name evidence="19" type="ORF">CXB51_017079</name>
</gene>
<keyword evidence="7" id="KW-0255">Endonuclease</keyword>
<dbReference type="GO" id="GO:0003677">
    <property type="term" value="F:DNA binding"/>
    <property type="evidence" value="ECO:0007669"/>
    <property type="project" value="UniProtKB-KW"/>
</dbReference>
<dbReference type="PANTHER" id="PTHR37984">
    <property type="entry name" value="PROTEIN CBG26694"/>
    <property type="match status" value="1"/>
</dbReference>
<dbReference type="GO" id="GO:0008270">
    <property type="term" value="F:zinc ion binding"/>
    <property type="evidence" value="ECO:0007669"/>
    <property type="project" value="UniProtKB-KW"/>
</dbReference>
<dbReference type="Proteomes" id="UP000701853">
    <property type="component" value="Chromosome 7"/>
</dbReference>
<keyword evidence="9" id="KW-0460">Magnesium</keyword>
<dbReference type="InterPro" id="IPR041588">
    <property type="entry name" value="Integrase_H2C2"/>
</dbReference>
<feature type="domain" description="Integrase catalytic" evidence="18">
    <location>
        <begin position="2177"/>
        <end position="2344"/>
    </location>
</feature>
<dbReference type="InterPro" id="IPR016197">
    <property type="entry name" value="Chromo-like_dom_sf"/>
</dbReference>
<evidence type="ECO:0000256" key="14">
    <source>
        <dbReference type="ARBA" id="ARBA00023172"/>
    </source>
</evidence>
<dbReference type="InterPro" id="IPR050951">
    <property type="entry name" value="Retrovirus_Pol_polyprotein"/>
</dbReference>
<reference evidence="19 20" key="1">
    <citation type="journal article" date="2021" name="bioRxiv">
        <title>The Gossypium anomalum genome as a resource for cotton improvement and evolutionary analysis of hybrid incompatibility.</title>
        <authorList>
            <person name="Grover C.E."/>
            <person name="Yuan D."/>
            <person name="Arick M.A."/>
            <person name="Miller E.R."/>
            <person name="Hu G."/>
            <person name="Peterson D.G."/>
            <person name="Wendel J.F."/>
            <person name="Udall J.A."/>
        </authorList>
    </citation>
    <scope>NUCLEOTIDE SEQUENCE [LARGE SCALE GENOMIC DNA]</scope>
    <source>
        <strain evidence="19">JFW-Udall</strain>
        <tissue evidence="19">Leaf</tissue>
    </source>
</reference>
<dbReference type="PROSITE" id="PS50994">
    <property type="entry name" value="INTEGRASE"/>
    <property type="match status" value="2"/>
</dbReference>
<dbReference type="InterPro" id="IPR001584">
    <property type="entry name" value="Integrase_cat-core"/>
</dbReference>
<sequence length="2548" mass="292276">MAAPLTKLIRKGVSFVWTEKQQEAFEKLKKVLTEAPVLIQPEFGKDFTVYSDASHVGLGCVLMQEGKVVAYASRQLKSHEGNYPTHDLELAAVIFALKIWRHYLYGERCVLYTDHKSLKYLLTQKELNLRQRRWIELLKDYDCSIEYHPGKANVVADALSRRAISDLREILLQVEKGETSEFGLNSEGVLCFRGRICVPKDSELRQSILKEAHGGLCAMHPRGNKVYHDLRELYWWPGLKREVTEFVGKCLTCQQVKAERQLPSGLLQPVKIPLWKWKRVTMDFVSGLPLTPTKKDSVWVVVDRLTKSAYFIPVHTDYSRQKLAKLYVAEIVRPHGVPVSIISDRDPRFTSWFLQKLHEALGTRLNFNTAFHPQTDGQSERVIQILEDMLRGCVIDFRGSWEDYLLLAEFAYNNSYQVSIRMAPYEALYGRMCRTLSCWTELGERQFLGPELVADTEDKVKIIRDQLKEAADRQKSYADLKHREIEYSVGDMVFLKVSPWKKILRFGKKGKLSPRFIGPYRVLKRVGPVAYQLELPPELDRIHDVFHVSMLRRYCSDPTHIVPVAEIEVQTDLTFEEEPVQILDRDVKVLRRKSVPLVKVLWRNHGIEEATWELKEATRQQYPHLFGSGHRKTCGKVARVTPLRCLKSGVWICRGSQGSSHKELKWNCVGERISAWTRGHSAKGLKTNSVGSLDLIHSSAKSNPIVGSSCVDLAIESLPIRWQLGGSSSLPIWRKVGMGVHMVGYGLGSAYIDDICSVSVIPNHSGLGAARDSEWPHVLIGSEGSLVLKQSNGLTSSFLASYLTHSGNASGCRGSRPDDGFIGNGDCSGDDLIVDGWSATESKRYAFLLDRSLDSKPTTNEEVMCDIYSDKWLQSMKSEMETMEINQRKLCQTKVALMHIVKIRLCLAKLVNPDQSETHVSQLYWEKKKREFIELRKIDMTVAKYEWIERRYIRMLVGALELKEFIFLTEQSQKMEDMRIEKRKARMGNTDFGLIPTLITSQGFRPRIKKGVESTSNGGKKKLWTKLQNFYILHRVLSAGYYVYQIIGRMCSTKCRLLYVPENCGHVCSTKCRLLRATTCTRLLVACVVLSAGYYAYHIASATRVETGKCSSSGVSVVIPMKLLSQLGILEIVGDSSTLSILFDPDRAVADDVESNAPAPAQGTAPVESRHETHDQGDRAREAFLRMMSNWYTEFVRANPNAQPPPPPPIPQPVPVVPQGAEMVRSSTPVDKIRKQGAEEFRANIDDDPERAEFWLENSTRVFDELSYTLEECLKCAVSLLRDSAYHWWKTLISVVPKERITWDFFQEEFRKKYISQRFIDKKWKEFLELKQGKMSVAEYEREFVRLSKYAQECMSTEAIMCKRFEDGLNEDIKLLVGILELKEFVVLVDRAGKAEELNNEKRKAVREARDARKRPINKSFQSQPKKSKEMNPRLTVSTERSYRDRGRSYSDSKAQATSIASVGNVRSNRPECQHCGKQHFRECWTISRACFKCGSREHYIKDCPKGLKKKNFRVPDRLVLLIEVDLREILGVELAVEASSPDVITGTFSLYDTTIIALIDPGSTHSYVCVNLVSSKSLPIESTEFVIKVSNPLGKYVLVDKRYMRKGCEAYLAYVLNTKMSESKLESVPVVCEFLDVFPEELPGLPPIREVEFSIYLLPGTAPISISPYRMAPTELKELKAQLQELTDKGFVSPSFSPWGAPVLFVKKKDGSMRLCIDYRQLNKVTIKNKYLLPRIDDLFDQLKGATVFSKIDLRSGYYQLRVKESDVPKTAFRMRYGHYEFLVMPFGLTNALAIFMDLMNRIFRPYLDSKSEFWLHEVGFLGHVVSGDGIRVDPSKISAIVNWKPPKDVSVVRSFLGLAGYYRRFVEGFSMIASPMTKLLQKNVKFDWTEECQLSFEKLKERLTKAPVLVQPESGKEFVIYSDASSIGLGCVLMQEGKVVAYASRQLKPHEKNYPTHDLELAAIVFALKIWRHYLYGEKCQIFTDHKSLKYLMDQKDLNLRQRRWLELLKDYELIIDYHPGKANIVADALSRKSLFALRAMGANLTMSDDGLLLAELRVKPLFLQQIREAQKNDSELRTKRAQCELDCDSDFRIGPEDCLMFCDRVCVPKDTELIQKILHKAHSGCLQVHPGSTKMYNDLKKIYWWNGMKRDISKFVAKCLICQQVKAEHQVPSGLLQPVMIPEWKWDRITMDFVTGLRLTPKRKNAIWVVVDRLTKSAHFLPVRTDDSLDKLAKIYISEIVRLHGVPISIISDRDPRFTSRFWKKLQEALGTKLNFSTAFHLQTDGQSERVIQVLEDMLRCCVFEFQGSWEKYLALVEFAYNNSFQSNIQMAPYEALYGRKCRTPLYWTELSEKRIHGVDLIKETEEKVKVIRDCLKAASDRQKSYADLKRKEIEFQVGDKVFLKVSPWKKILRFGRKGKLSPRFIGPYKIIERVGLVAYRLALPTELEKIHNAFHVSMLRRYRSDPSHVIPLTEIEIRPDMTYEEEPIKILAREIKQLRNKNIALVKLLWHRHGMEEATWEPEEAMRKQYPNLFTGKIFGDENL</sequence>
<dbReference type="FunFam" id="3.10.20.370:FF:000001">
    <property type="entry name" value="Retrovirus-related Pol polyprotein from transposon 17.6-like protein"/>
    <property type="match status" value="2"/>
</dbReference>
<dbReference type="EMBL" id="JAHUZN010000007">
    <property type="protein sequence ID" value="KAG8489094.1"/>
    <property type="molecule type" value="Genomic_DNA"/>
</dbReference>
<dbReference type="Gene3D" id="3.30.70.270">
    <property type="match status" value="3"/>
</dbReference>
<feature type="compositionally biased region" description="Basic and acidic residues" evidence="16">
    <location>
        <begin position="1168"/>
        <end position="1177"/>
    </location>
</feature>
<dbReference type="GO" id="GO:0004519">
    <property type="term" value="F:endonuclease activity"/>
    <property type="evidence" value="ECO:0007669"/>
    <property type="project" value="UniProtKB-KW"/>
</dbReference>
<dbReference type="GO" id="GO:0004190">
    <property type="term" value="F:aspartic-type endopeptidase activity"/>
    <property type="evidence" value="ECO:0007669"/>
    <property type="project" value="UniProtKB-KW"/>
</dbReference>
<feature type="domain" description="CCHC-type" evidence="17">
    <location>
        <begin position="1491"/>
        <end position="1506"/>
    </location>
</feature>
<evidence type="ECO:0000256" key="5">
    <source>
        <dbReference type="ARBA" id="ARBA00022723"/>
    </source>
</evidence>
<dbReference type="Pfam" id="PF08284">
    <property type="entry name" value="RVP_2"/>
    <property type="match status" value="1"/>
</dbReference>
<evidence type="ECO:0000256" key="16">
    <source>
        <dbReference type="SAM" id="MobiDB-lite"/>
    </source>
</evidence>
<evidence type="ECO:0000313" key="19">
    <source>
        <dbReference type="EMBL" id="KAG8489094.1"/>
    </source>
</evidence>
<dbReference type="Pfam" id="PF17921">
    <property type="entry name" value="Integrase_H2C2"/>
    <property type="match status" value="2"/>
</dbReference>
<dbReference type="PROSITE" id="PS50158">
    <property type="entry name" value="ZF_CCHC"/>
    <property type="match status" value="1"/>
</dbReference>
<dbReference type="SUPFAM" id="SSF53098">
    <property type="entry name" value="Ribonuclease H-like"/>
    <property type="match status" value="2"/>
</dbReference>
<evidence type="ECO:0000259" key="17">
    <source>
        <dbReference type="PROSITE" id="PS50158"/>
    </source>
</evidence>
<keyword evidence="2" id="KW-0808">Transferase</keyword>
<dbReference type="GO" id="GO:0003887">
    <property type="term" value="F:DNA-directed DNA polymerase activity"/>
    <property type="evidence" value="ECO:0007669"/>
    <property type="project" value="UniProtKB-KW"/>
</dbReference>
<dbReference type="InterPro" id="IPR043502">
    <property type="entry name" value="DNA/RNA_pol_sf"/>
</dbReference>
<dbReference type="Pfam" id="PF17917">
    <property type="entry name" value="RT_RNaseH"/>
    <property type="match status" value="2"/>
</dbReference>
<evidence type="ECO:0000256" key="12">
    <source>
        <dbReference type="ARBA" id="ARBA00022932"/>
    </source>
</evidence>
<dbReference type="InterPro" id="IPR043128">
    <property type="entry name" value="Rev_trsase/Diguanyl_cyclase"/>
</dbReference>
<keyword evidence="15" id="KW-0862">Zinc</keyword>
<dbReference type="CDD" id="cd01647">
    <property type="entry name" value="RT_LTR"/>
    <property type="match status" value="1"/>
</dbReference>
<dbReference type="Gene3D" id="3.10.20.370">
    <property type="match status" value="1"/>
</dbReference>
<dbReference type="SMART" id="SM00343">
    <property type="entry name" value="ZnF_C2HC"/>
    <property type="match status" value="1"/>
</dbReference>
<keyword evidence="14" id="KW-0233">DNA recombination</keyword>
<feature type="domain" description="Integrase catalytic" evidence="18">
    <location>
        <begin position="269"/>
        <end position="432"/>
    </location>
</feature>
<dbReference type="Gene3D" id="1.10.340.70">
    <property type="match status" value="2"/>
</dbReference>
<keyword evidence="13" id="KW-0238">DNA-binding</keyword>
<dbReference type="GO" id="GO:0015074">
    <property type="term" value="P:DNA integration"/>
    <property type="evidence" value="ECO:0007669"/>
    <property type="project" value="UniProtKB-KW"/>
</dbReference>
<evidence type="ECO:0000313" key="20">
    <source>
        <dbReference type="Proteomes" id="UP000701853"/>
    </source>
</evidence>
<dbReference type="Gene3D" id="3.30.420.10">
    <property type="entry name" value="Ribonuclease H-like superfamily/Ribonuclease H"/>
    <property type="match status" value="3"/>
</dbReference>
<dbReference type="InterPro" id="IPR001878">
    <property type="entry name" value="Znf_CCHC"/>
</dbReference>
<dbReference type="SUPFAM" id="SSF56672">
    <property type="entry name" value="DNA/RNA polymerases"/>
    <property type="match status" value="2"/>
</dbReference>
<dbReference type="Pfam" id="PF00078">
    <property type="entry name" value="RVT_1"/>
    <property type="match status" value="1"/>
</dbReference>
<dbReference type="FunFam" id="3.30.70.270:FF:000020">
    <property type="entry name" value="Transposon Tf2-6 polyprotein-like Protein"/>
    <property type="match status" value="1"/>
</dbReference>
<dbReference type="InterPro" id="IPR005162">
    <property type="entry name" value="Retrotrans_gag_dom"/>
</dbReference>
<feature type="region of interest" description="Disordered" evidence="16">
    <location>
        <begin position="1155"/>
        <end position="1177"/>
    </location>
</feature>
<feature type="compositionally biased region" description="Basic and acidic residues" evidence="16">
    <location>
        <begin position="1441"/>
        <end position="1451"/>
    </location>
</feature>
<dbReference type="OrthoDB" id="1742120at2759"/>
<dbReference type="Gene3D" id="3.10.10.10">
    <property type="entry name" value="HIV Type 1 Reverse Transcriptase, subunit A, domain 1"/>
    <property type="match status" value="1"/>
</dbReference>
<dbReference type="InterPro" id="IPR000477">
    <property type="entry name" value="RT_dom"/>
</dbReference>
<evidence type="ECO:0008006" key="21">
    <source>
        <dbReference type="Google" id="ProtNLM"/>
    </source>
</evidence>
<evidence type="ECO:0000256" key="15">
    <source>
        <dbReference type="PROSITE-ProRule" id="PRU00047"/>
    </source>
</evidence>
<dbReference type="GO" id="GO:0006310">
    <property type="term" value="P:DNA recombination"/>
    <property type="evidence" value="ECO:0007669"/>
    <property type="project" value="UniProtKB-KW"/>
</dbReference>
<keyword evidence="6" id="KW-0064">Aspartyl protease</keyword>
<evidence type="ECO:0000256" key="3">
    <source>
        <dbReference type="ARBA" id="ARBA00022695"/>
    </source>
</evidence>
<dbReference type="GO" id="GO:0003964">
    <property type="term" value="F:RNA-directed DNA polymerase activity"/>
    <property type="evidence" value="ECO:0007669"/>
    <property type="project" value="UniProtKB-KW"/>
</dbReference>
<dbReference type="FunFam" id="3.30.420.10:FF:000032">
    <property type="entry name" value="Retrovirus-related Pol polyprotein from transposon 297-like Protein"/>
    <property type="match status" value="2"/>
</dbReference>
<keyword evidence="10" id="KW-0229">DNA integration</keyword>
<feature type="compositionally biased region" description="Basic and acidic residues" evidence="16">
    <location>
        <begin position="1399"/>
        <end position="1411"/>
    </location>
</feature>
<dbReference type="GO" id="GO:0006508">
    <property type="term" value="P:proteolysis"/>
    <property type="evidence" value="ECO:0007669"/>
    <property type="project" value="UniProtKB-KW"/>
</dbReference>
<evidence type="ECO:0000256" key="11">
    <source>
        <dbReference type="ARBA" id="ARBA00022918"/>
    </source>
</evidence>
<keyword evidence="12" id="KW-0239">DNA-directed DNA polymerase</keyword>
<keyword evidence="3" id="KW-0548">Nucleotidyltransferase</keyword>
<keyword evidence="11" id="KW-0695">RNA-directed DNA polymerase</keyword>
<keyword evidence="20" id="KW-1185">Reference proteome</keyword>
<evidence type="ECO:0000256" key="1">
    <source>
        <dbReference type="ARBA" id="ARBA00022670"/>
    </source>
</evidence>
<dbReference type="Gene3D" id="4.10.60.10">
    <property type="entry name" value="Zinc finger, CCHC-type"/>
    <property type="match status" value="1"/>
</dbReference>
<dbReference type="InterPro" id="IPR012337">
    <property type="entry name" value="RNaseH-like_sf"/>
</dbReference>
<feature type="region of interest" description="Disordered" evidence="16">
    <location>
        <begin position="1399"/>
        <end position="1454"/>
    </location>
</feature>
<evidence type="ECO:0000256" key="7">
    <source>
        <dbReference type="ARBA" id="ARBA00022759"/>
    </source>
</evidence>
<name>A0A8J5ZIK0_9ROSI</name>
<evidence type="ECO:0000256" key="8">
    <source>
        <dbReference type="ARBA" id="ARBA00022801"/>
    </source>
</evidence>
<organism evidence="19 20">
    <name type="scientific">Gossypium anomalum</name>
    <dbReference type="NCBI Taxonomy" id="47600"/>
    <lineage>
        <taxon>Eukaryota</taxon>
        <taxon>Viridiplantae</taxon>
        <taxon>Streptophyta</taxon>
        <taxon>Embryophyta</taxon>
        <taxon>Tracheophyta</taxon>
        <taxon>Spermatophyta</taxon>
        <taxon>Magnoliopsida</taxon>
        <taxon>eudicotyledons</taxon>
        <taxon>Gunneridae</taxon>
        <taxon>Pentapetalae</taxon>
        <taxon>rosids</taxon>
        <taxon>malvids</taxon>
        <taxon>Malvales</taxon>
        <taxon>Malvaceae</taxon>
        <taxon>Malvoideae</taxon>
        <taxon>Gossypium</taxon>
    </lineage>
</organism>
<evidence type="ECO:0000259" key="18">
    <source>
        <dbReference type="PROSITE" id="PS50994"/>
    </source>
</evidence>
<dbReference type="Pfam" id="PF24626">
    <property type="entry name" value="SH3_Tf2-1"/>
    <property type="match status" value="2"/>
</dbReference>
<dbReference type="PANTHER" id="PTHR37984:SF5">
    <property type="entry name" value="PROTEIN NYNRIN-LIKE"/>
    <property type="match status" value="1"/>
</dbReference>
<dbReference type="InterPro" id="IPR056924">
    <property type="entry name" value="SH3_Tf2-1"/>
</dbReference>
<keyword evidence="4" id="KW-0540">Nuclease</keyword>
<keyword evidence="15" id="KW-0863">Zinc-finger</keyword>
<protein>
    <recommendedName>
        <fullName evidence="21">Reverse transcriptase</fullName>
    </recommendedName>
</protein>
<keyword evidence="5" id="KW-0479">Metal-binding</keyword>
<dbReference type="SUPFAM" id="SSF54160">
    <property type="entry name" value="Chromo domain-like"/>
    <property type="match status" value="1"/>
</dbReference>
<evidence type="ECO:0000256" key="10">
    <source>
        <dbReference type="ARBA" id="ARBA00022908"/>
    </source>
</evidence>
<evidence type="ECO:0000256" key="6">
    <source>
        <dbReference type="ARBA" id="ARBA00022750"/>
    </source>
</evidence>
<dbReference type="InterPro" id="IPR036397">
    <property type="entry name" value="RNaseH_sf"/>
</dbReference>
<keyword evidence="8" id="KW-0378">Hydrolase</keyword>
<dbReference type="Pfam" id="PF03732">
    <property type="entry name" value="Retrotrans_gag"/>
    <property type="match status" value="1"/>
</dbReference>